<gene>
    <name evidence="4" type="ORF">D2E22_1327</name>
</gene>
<keyword evidence="2" id="KW-0812">Transmembrane</keyword>
<sequence>MFCTHCGAKNSATAQFCTSCGSALSKPNHTPSAPTAPMVPTAAVSPAMPPTPATPPSSRPLPAAPRVPPVPSVRTATAQHQRQPLWAVIVAVVCVIETVLLIWMLAAKPTQNGNKKNLEGVVNLFSMAAEGISAANNYNFRASAQAEGNTVVITVKFPSVIYDKNNSSSNTWMVCFTENSSRCRTFTERDLNAYTNIIVKDYVRKALNDFRQMTGISNLGFTVKLLDKNDTLIESVPIDKYLDGSFLQ</sequence>
<evidence type="ECO:0000313" key="4">
    <source>
        <dbReference type="EMBL" id="RSX47143.1"/>
    </source>
</evidence>
<keyword evidence="2" id="KW-1133">Transmembrane helix</keyword>
<accession>A0A430F6B1</accession>
<evidence type="ECO:0000313" key="5">
    <source>
        <dbReference type="Proteomes" id="UP000288052"/>
    </source>
</evidence>
<evidence type="ECO:0000256" key="2">
    <source>
        <dbReference type="SAM" id="Phobius"/>
    </source>
</evidence>
<keyword evidence="5" id="KW-1185">Reference proteome</keyword>
<feature type="transmembrane region" description="Helical" evidence="2">
    <location>
        <begin position="85"/>
        <end position="106"/>
    </location>
</feature>
<evidence type="ECO:0000259" key="3">
    <source>
        <dbReference type="Pfam" id="PF13240"/>
    </source>
</evidence>
<dbReference type="InterPro" id="IPR026870">
    <property type="entry name" value="Zinc_ribbon_dom"/>
</dbReference>
<dbReference type="RefSeq" id="WP_126032327.1">
    <property type="nucleotide sequence ID" value="NZ_QXGI01000005.1"/>
</dbReference>
<dbReference type="EMBL" id="QXGI01000005">
    <property type="protein sequence ID" value="RSX47143.1"/>
    <property type="molecule type" value="Genomic_DNA"/>
</dbReference>
<name>A0A430F6B1_9BIFI</name>
<dbReference type="Proteomes" id="UP000288052">
    <property type="component" value="Unassembled WGS sequence"/>
</dbReference>
<dbReference type="AlphaFoldDB" id="A0A430F6B1"/>
<dbReference type="OrthoDB" id="3193439at2"/>
<feature type="domain" description="Zinc-ribbon" evidence="3">
    <location>
        <begin position="2"/>
        <end position="24"/>
    </location>
</feature>
<proteinExistence type="predicted"/>
<feature type="compositionally biased region" description="Pro residues" evidence="1">
    <location>
        <begin position="47"/>
        <end position="69"/>
    </location>
</feature>
<dbReference type="Pfam" id="PF13240">
    <property type="entry name" value="Zn_Ribbon_1"/>
    <property type="match status" value="1"/>
</dbReference>
<protein>
    <submittedName>
        <fullName evidence="4">Bbc1p</fullName>
    </submittedName>
</protein>
<keyword evidence="2" id="KW-0472">Membrane</keyword>
<reference evidence="4 5" key="1">
    <citation type="submission" date="2018-09" db="EMBL/GenBank/DDBJ databases">
        <title>Characterization of the phylogenetic diversity of five novel species belonging to the genus Bifidobacterium.</title>
        <authorList>
            <person name="Lugli G.A."/>
            <person name="Duranti S."/>
            <person name="Milani C."/>
        </authorList>
    </citation>
    <scope>NUCLEOTIDE SEQUENCE [LARGE SCALE GENOMIC DNA]</scope>
    <source>
        <strain evidence="4 5">2020B</strain>
    </source>
</reference>
<organism evidence="4 5">
    <name type="scientific">Bifidobacterium castoris</name>
    <dbReference type="NCBI Taxonomy" id="2306972"/>
    <lineage>
        <taxon>Bacteria</taxon>
        <taxon>Bacillati</taxon>
        <taxon>Actinomycetota</taxon>
        <taxon>Actinomycetes</taxon>
        <taxon>Bifidobacteriales</taxon>
        <taxon>Bifidobacteriaceae</taxon>
        <taxon>Bifidobacterium</taxon>
    </lineage>
</organism>
<evidence type="ECO:0000256" key="1">
    <source>
        <dbReference type="SAM" id="MobiDB-lite"/>
    </source>
</evidence>
<feature type="region of interest" description="Disordered" evidence="1">
    <location>
        <begin position="43"/>
        <end position="69"/>
    </location>
</feature>
<comment type="caution">
    <text evidence="4">The sequence shown here is derived from an EMBL/GenBank/DDBJ whole genome shotgun (WGS) entry which is preliminary data.</text>
</comment>